<keyword evidence="2" id="KW-1185">Reference proteome</keyword>
<comment type="caution">
    <text evidence="1">The sequence shown here is derived from an EMBL/GenBank/DDBJ whole genome shotgun (WGS) entry which is preliminary data.</text>
</comment>
<dbReference type="EMBL" id="CM046389">
    <property type="protein sequence ID" value="KAI8569476.1"/>
    <property type="molecule type" value="Genomic_DNA"/>
</dbReference>
<organism evidence="1 2">
    <name type="scientific">Rhododendron molle</name>
    <name type="common">Chinese azalea</name>
    <name type="synonym">Azalea mollis</name>
    <dbReference type="NCBI Taxonomy" id="49168"/>
    <lineage>
        <taxon>Eukaryota</taxon>
        <taxon>Viridiplantae</taxon>
        <taxon>Streptophyta</taxon>
        <taxon>Embryophyta</taxon>
        <taxon>Tracheophyta</taxon>
        <taxon>Spermatophyta</taxon>
        <taxon>Magnoliopsida</taxon>
        <taxon>eudicotyledons</taxon>
        <taxon>Gunneridae</taxon>
        <taxon>Pentapetalae</taxon>
        <taxon>asterids</taxon>
        <taxon>Ericales</taxon>
        <taxon>Ericaceae</taxon>
        <taxon>Ericoideae</taxon>
        <taxon>Rhodoreae</taxon>
        <taxon>Rhododendron</taxon>
    </lineage>
</organism>
<sequence>MVDVQIEEEEQDTDEYDPDSMSSDSDFEVFEESDGGLEDDDALFENLDDDTDNTNELDSHSSSDTDDDGRKQKKKKHAIFNEEADILNPVFSVGMEFKTHEIFRDAVKEHSIKLGKKIKFKKSDRAKVCAVCEGKEDCPWYIYASFVKNDGLYRIKRYVDQHTCTRSYHVPWVSTKWIVKRYSDKICKNPTWPIQSLAETIESENTVNVDRQKVFRARRRSLAILEGDAKQQFRELFGYIDEVRSTNPGTTIKVKCKLVAGSEHEVKFKRLYICWG</sequence>
<evidence type="ECO:0000313" key="2">
    <source>
        <dbReference type="Proteomes" id="UP001062846"/>
    </source>
</evidence>
<dbReference type="Proteomes" id="UP001062846">
    <property type="component" value="Chromosome 2"/>
</dbReference>
<reference evidence="1" key="1">
    <citation type="submission" date="2022-02" db="EMBL/GenBank/DDBJ databases">
        <title>Plant Genome Project.</title>
        <authorList>
            <person name="Zhang R.-G."/>
        </authorList>
    </citation>
    <scope>NUCLEOTIDE SEQUENCE</scope>
    <source>
        <strain evidence="1">AT1</strain>
    </source>
</reference>
<evidence type="ECO:0000313" key="1">
    <source>
        <dbReference type="EMBL" id="KAI8569476.1"/>
    </source>
</evidence>
<gene>
    <name evidence="1" type="ORF">RHMOL_Rhmol02G0282000</name>
</gene>
<accession>A0ACC0PWD9</accession>
<protein>
    <submittedName>
        <fullName evidence="1">Uncharacterized protein</fullName>
    </submittedName>
</protein>
<name>A0ACC0PWD9_RHOML</name>
<proteinExistence type="predicted"/>